<protein>
    <submittedName>
        <fullName evidence="5">Fatty acyl-AMP ligase</fullName>
    </submittedName>
</protein>
<evidence type="ECO:0000313" key="6">
    <source>
        <dbReference type="Proteomes" id="UP001597083"/>
    </source>
</evidence>
<dbReference type="PANTHER" id="PTHR22754:SF32">
    <property type="entry name" value="DISCO-INTERACTING PROTEIN 2"/>
    <property type="match status" value="1"/>
</dbReference>
<dbReference type="InterPro" id="IPR045851">
    <property type="entry name" value="AMP-bd_C_sf"/>
</dbReference>
<dbReference type="Proteomes" id="UP001597083">
    <property type="component" value="Unassembled WGS sequence"/>
</dbReference>
<reference evidence="6" key="1">
    <citation type="journal article" date="2019" name="Int. J. Syst. Evol. Microbiol.">
        <title>The Global Catalogue of Microorganisms (GCM) 10K type strain sequencing project: providing services to taxonomists for standard genome sequencing and annotation.</title>
        <authorList>
            <consortium name="The Broad Institute Genomics Platform"/>
            <consortium name="The Broad Institute Genome Sequencing Center for Infectious Disease"/>
            <person name="Wu L."/>
            <person name="Ma J."/>
        </authorList>
    </citation>
    <scope>NUCLEOTIDE SEQUENCE [LARGE SCALE GENOMIC DNA]</scope>
    <source>
        <strain evidence="6">JCM 31696</strain>
    </source>
</reference>
<dbReference type="SUPFAM" id="SSF56801">
    <property type="entry name" value="Acetyl-CoA synthetase-like"/>
    <property type="match status" value="1"/>
</dbReference>
<dbReference type="Gene3D" id="3.40.50.12780">
    <property type="entry name" value="N-terminal domain of ligase-like"/>
    <property type="match status" value="1"/>
</dbReference>
<evidence type="ECO:0000256" key="3">
    <source>
        <dbReference type="SAM" id="MobiDB-lite"/>
    </source>
</evidence>
<dbReference type="PROSITE" id="PS00455">
    <property type="entry name" value="AMP_BINDING"/>
    <property type="match status" value="1"/>
</dbReference>
<dbReference type="GO" id="GO:0016874">
    <property type="term" value="F:ligase activity"/>
    <property type="evidence" value="ECO:0007669"/>
    <property type="project" value="UniProtKB-KW"/>
</dbReference>
<keyword evidence="2 5" id="KW-0436">Ligase</keyword>
<accession>A0ABW3CU84</accession>
<keyword evidence="6" id="KW-1185">Reference proteome</keyword>
<dbReference type="InterPro" id="IPR020845">
    <property type="entry name" value="AMP-binding_CS"/>
</dbReference>
<dbReference type="InterPro" id="IPR042099">
    <property type="entry name" value="ANL_N_sf"/>
</dbReference>
<name>A0ABW3CU84_9ACTN</name>
<proteinExistence type="inferred from homology"/>
<organism evidence="5 6">
    <name type="scientific">Actinomadura adrarensis</name>
    <dbReference type="NCBI Taxonomy" id="1819600"/>
    <lineage>
        <taxon>Bacteria</taxon>
        <taxon>Bacillati</taxon>
        <taxon>Actinomycetota</taxon>
        <taxon>Actinomycetes</taxon>
        <taxon>Streptosporangiales</taxon>
        <taxon>Thermomonosporaceae</taxon>
        <taxon>Actinomadura</taxon>
    </lineage>
</organism>
<evidence type="ECO:0000313" key="5">
    <source>
        <dbReference type="EMBL" id="MFD0857026.1"/>
    </source>
</evidence>
<sequence>MVRENARRLGDDRGFVFVSEARRPGRRYREDKLGFAELDRRARALARHLEALGLRDRAVLLLYPEGLEFLVAFLGCLYARVIAVPSPLPELDEGRSARTRRIITDADITWILTDDAHRGMLESWLAAGAGEEPADAVSCLATNTDVDADPDDWTMPEIQPDTPAFLQYTSGSTSDPKGVVVTYGNLLYNSEEIKCRIRGTDDMVGVGWVPHYHDMGLIGQLMAPLYLGCDYVFMSPITFIKRPVVWLELITRHRANVTLGPDFGFELCLRQIPEAQLKGIDLSSLRVVKNGAEPVRPETLERMVAKFGKVGFRPEMWMPCYGMAEATLLVTSTPRGTGPVVREFDAEALSRNEAVQRNHAHESPAHGGDPVGQATRRLVSSGRPVTLDVRIVDPDTRSVLPEGRVGEIWVAGGSIARGYWGRPEQTREVFQALTSEGEGPFLRTGDLGFLDDGELYVTGRIKDLIIINGHNIYAHDLEAAAKSAHPAARTTAAFALGAEHAIGDGASGL</sequence>
<dbReference type="Pfam" id="PF00501">
    <property type="entry name" value="AMP-binding"/>
    <property type="match status" value="1"/>
</dbReference>
<feature type="region of interest" description="Disordered" evidence="3">
    <location>
        <begin position="356"/>
        <end position="375"/>
    </location>
</feature>
<feature type="domain" description="AMP-dependent synthetase/ligase" evidence="4">
    <location>
        <begin position="17"/>
        <end position="420"/>
    </location>
</feature>
<dbReference type="PANTHER" id="PTHR22754">
    <property type="entry name" value="DISCO-INTERACTING PROTEIN 2 DIP2 -RELATED"/>
    <property type="match status" value="1"/>
</dbReference>
<dbReference type="InterPro" id="IPR000873">
    <property type="entry name" value="AMP-dep_synth/lig_dom"/>
</dbReference>
<evidence type="ECO:0000256" key="2">
    <source>
        <dbReference type="ARBA" id="ARBA00022598"/>
    </source>
</evidence>
<comment type="caution">
    <text evidence="5">The sequence shown here is derived from an EMBL/GenBank/DDBJ whole genome shotgun (WGS) entry which is preliminary data.</text>
</comment>
<comment type="similarity">
    <text evidence="1">Belongs to the ATP-dependent AMP-binding enzyme family.</text>
</comment>
<feature type="non-terminal residue" evidence="5">
    <location>
        <position position="509"/>
    </location>
</feature>
<evidence type="ECO:0000256" key="1">
    <source>
        <dbReference type="ARBA" id="ARBA00006432"/>
    </source>
</evidence>
<dbReference type="Gene3D" id="3.30.300.30">
    <property type="match status" value="1"/>
</dbReference>
<gene>
    <name evidence="5" type="ORF">ACFQ07_32665</name>
</gene>
<evidence type="ECO:0000259" key="4">
    <source>
        <dbReference type="Pfam" id="PF00501"/>
    </source>
</evidence>
<dbReference type="EMBL" id="JBHTIR010004335">
    <property type="protein sequence ID" value="MFD0857026.1"/>
    <property type="molecule type" value="Genomic_DNA"/>
</dbReference>
<dbReference type="CDD" id="cd05931">
    <property type="entry name" value="FAAL"/>
    <property type="match status" value="1"/>
</dbReference>
<dbReference type="InterPro" id="IPR040097">
    <property type="entry name" value="FAAL/FAAC"/>
</dbReference>